<evidence type="ECO:0000313" key="2">
    <source>
        <dbReference type="Proteomes" id="UP001054945"/>
    </source>
</evidence>
<gene>
    <name evidence="1" type="ORF">CEXT_476111</name>
</gene>
<dbReference type="AlphaFoldDB" id="A0AAV4N6V1"/>
<reference evidence="1 2" key="1">
    <citation type="submission" date="2021-06" db="EMBL/GenBank/DDBJ databases">
        <title>Caerostris extrusa draft genome.</title>
        <authorList>
            <person name="Kono N."/>
            <person name="Arakawa K."/>
        </authorList>
    </citation>
    <scope>NUCLEOTIDE SEQUENCE [LARGE SCALE GENOMIC DNA]</scope>
</reference>
<comment type="caution">
    <text evidence="1">The sequence shown here is derived from an EMBL/GenBank/DDBJ whole genome shotgun (WGS) entry which is preliminary data.</text>
</comment>
<protein>
    <submittedName>
        <fullName evidence="1">Uncharacterized protein</fullName>
    </submittedName>
</protein>
<proteinExistence type="predicted"/>
<evidence type="ECO:0000313" key="1">
    <source>
        <dbReference type="EMBL" id="GIX80025.1"/>
    </source>
</evidence>
<accession>A0AAV4N6V1</accession>
<sequence>MFDFVSLGGILTSGQHPTTSSAFTKPLLLLIVPCSAAYRLRKYFRKATYKCCLFKRCRSTVIVKSDVQLPVAWWYFIFKVLTSGQHPTTSSAFTKPLLLLIVPLFRCLPFKKGGPDL</sequence>
<dbReference type="Proteomes" id="UP001054945">
    <property type="component" value="Unassembled WGS sequence"/>
</dbReference>
<keyword evidence="2" id="KW-1185">Reference proteome</keyword>
<name>A0AAV4N6V1_CAEEX</name>
<dbReference type="EMBL" id="BPLR01002993">
    <property type="protein sequence ID" value="GIX80025.1"/>
    <property type="molecule type" value="Genomic_DNA"/>
</dbReference>
<organism evidence="1 2">
    <name type="scientific">Caerostris extrusa</name>
    <name type="common">Bark spider</name>
    <name type="synonym">Caerostris bankana</name>
    <dbReference type="NCBI Taxonomy" id="172846"/>
    <lineage>
        <taxon>Eukaryota</taxon>
        <taxon>Metazoa</taxon>
        <taxon>Ecdysozoa</taxon>
        <taxon>Arthropoda</taxon>
        <taxon>Chelicerata</taxon>
        <taxon>Arachnida</taxon>
        <taxon>Araneae</taxon>
        <taxon>Araneomorphae</taxon>
        <taxon>Entelegynae</taxon>
        <taxon>Araneoidea</taxon>
        <taxon>Araneidae</taxon>
        <taxon>Caerostris</taxon>
    </lineage>
</organism>